<accession>A0AAW0Q7V1</accession>
<dbReference type="Proteomes" id="UP001392437">
    <property type="component" value="Unassembled WGS sequence"/>
</dbReference>
<sequence>MLLKKSPIILCSSSNLPTFIWPSISTTSSCNSLRPVQPESRELPSCRQQRCTLSSSRTRRRGYATVSDKFPKRPETSVSHHDWPSGPHPTPYQIFDQKRDAPYSKARFYTLVKIYHPDRHIQTGATESSSLTHAVRLDRYRLVVAANHILSDPARKRAYDLYGAGWGSKLSMDNSAYRHAEKSWRNEPGNPSMNATWEDWERWYGERDGEKTKQRTIFMSNEMFVVVMCAFIVAGSMGQAKRANKNSIDLVEMHDQKHEAISDDIRRRQTEQYGLSRHERVESFLRQRDGWKIPVHPAPRETNEK</sequence>
<gene>
    <name evidence="2" type="ORF">PG999_014063</name>
</gene>
<evidence type="ECO:0000313" key="2">
    <source>
        <dbReference type="EMBL" id="KAK8096041.1"/>
    </source>
</evidence>
<evidence type="ECO:0000256" key="1">
    <source>
        <dbReference type="SAM" id="MobiDB-lite"/>
    </source>
</evidence>
<organism evidence="2 3">
    <name type="scientific">Apiospora kogelbergensis</name>
    <dbReference type="NCBI Taxonomy" id="1337665"/>
    <lineage>
        <taxon>Eukaryota</taxon>
        <taxon>Fungi</taxon>
        <taxon>Dikarya</taxon>
        <taxon>Ascomycota</taxon>
        <taxon>Pezizomycotina</taxon>
        <taxon>Sordariomycetes</taxon>
        <taxon>Xylariomycetidae</taxon>
        <taxon>Amphisphaeriales</taxon>
        <taxon>Apiosporaceae</taxon>
        <taxon>Apiospora</taxon>
    </lineage>
</organism>
<dbReference type="SUPFAM" id="SSF46565">
    <property type="entry name" value="Chaperone J-domain"/>
    <property type="match status" value="1"/>
</dbReference>
<name>A0AAW0Q7V1_9PEZI</name>
<keyword evidence="3" id="KW-1185">Reference proteome</keyword>
<evidence type="ECO:0008006" key="4">
    <source>
        <dbReference type="Google" id="ProtNLM"/>
    </source>
</evidence>
<dbReference type="CDD" id="cd06257">
    <property type="entry name" value="DnaJ"/>
    <property type="match status" value="1"/>
</dbReference>
<reference evidence="2 3" key="1">
    <citation type="submission" date="2023-01" db="EMBL/GenBank/DDBJ databases">
        <title>Analysis of 21 Apiospora genomes using comparative genomics revels a genus with tremendous synthesis potential of carbohydrate active enzymes and secondary metabolites.</title>
        <authorList>
            <person name="Sorensen T."/>
        </authorList>
    </citation>
    <scope>NUCLEOTIDE SEQUENCE [LARGE SCALE GENOMIC DNA]</scope>
    <source>
        <strain evidence="2 3">CBS 117206</strain>
    </source>
</reference>
<dbReference type="AlphaFoldDB" id="A0AAW0Q7V1"/>
<feature type="region of interest" description="Disordered" evidence="1">
    <location>
        <begin position="57"/>
        <end position="88"/>
    </location>
</feature>
<proteinExistence type="predicted"/>
<dbReference type="EMBL" id="JAQQWP010000011">
    <property type="protein sequence ID" value="KAK8096041.1"/>
    <property type="molecule type" value="Genomic_DNA"/>
</dbReference>
<evidence type="ECO:0000313" key="3">
    <source>
        <dbReference type="Proteomes" id="UP001392437"/>
    </source>
</evidence>
<dbReference type="InterPro" id="IPR001623">
    <property type="entry name" value="DnaJ_domain"/>
</dbReference>
<dbReference type="PROSITE" id="PS51257">
    <property type="entry name" value="PROKAR_LIPOPROTEIN"/>
    <property type="match status" value="1"/>
</dbReference>
<dbReference type="InterPro" id="IPR036869">
    <property type="entry name" value="J_dom_sf"/>
</dbReference>
<comment type="caution">
    <text evidence="2">The sequence shown here is derived from an EMBL/GenBank/DDBJ whole genome shotgun (WGS) entry which is preliminary data.</text>
</comment>
<feature type="compositionally biased region" description="Basic and acidic residues" evidence="1">
    <location>
        <begin position="69"/>
        <end position="83"/>
    </location>
</feature>
<dbReference type="Gene3D" id="1.10.287.110">
    <property type="entry name" value="DnaJ domain"/>
    <property type="match status" value="1"/>
</dbReference>
<protein>
    <recommendedName>
        <fullName evidence="4">J domain-containing protein</fullName>
    </recommendedName>
</protein>